<evidence type="ECO:0000313" key="5">
    <source>
        <dbReference type="EMBL" id="EGY19216.1"/>
    </source>
</evidence>
<reference evidence="5 6" key="1">
    <citation type="submission" date="2008-03" db="EMBL/GenBank/DDBJ databases">
        <title>The Genome Sequence of Verticillium dahliae VdLs.17.</title>
        <authorList>
            <consortium name="The Broad Institute Genome Sequencing Platform"/>
            <person name="Ma L.-J.J."/>
            <person name="Klosterman S.J."/>
            <person name="Subbarao K."/>
            <person name="Dobinson K."/>
            <person name="Veronese P."/>
            <person name="Kang S."/>
            <person name="Gold S.E."/>
            <person name="Young S."/>
            <person name="Jaffe D."/>
            <person name="Gnerre S."/>
            <person name="Berlin A."/>
            <person name="Heiman D."/>
            <person name="Hepburn T."/>
            <person name="Sykes S."/>
            <person name="Alvarado L."/>
            <person name="Kodira C.D."/>
            <person name="Lander E."/>
            <person name="Galagan J."/>
            <person name="Nusbaum C."/>
            <person name="Birren B."/>
        </authorList>
    </citation>
    <scope>NUCLEOTIDE SEQUENCE [LARGE SCALE GENOMIC DNA]</scope>
    <source>
        <strain evidence="6">VdLs.17 / ATCC MYA-4575 / FGSC 10137</strain>
    </source>
</reference>
<evidence type="ECO:0000313" key="6">
    <source>
        <dbReference type="Proteomes" id="UP000001611"/>
    </source>
</evidence>
<dbReference type="EMBL" id="DS572720">
    <property type="protein sequence ID" value="EGY19216.1"/>
    <property type="molecule type" value="Genomic_DNA"/>
</dbReference>
<keyword evidence="6" id="KW-1185">Reference proteome</keyword>
<dbReference type="RefSeq" id="XP_009656806.1">
    <property type="nucleotide sequence ID" value="XM_009658511.1"/>
</dbReference>
<dbReference type="PANTHER" id="PTHR18929">
    <property type="entry name" value="PROTEIN DISULFIDE ISOMERASE"/>
    <property type="match status" value="1"/>
</dbReference>
<dbReference type="InterPro" id="IPR036249">
    <property type="entry name" value="Thioredoxin-like_sf"/>
</dbReference>
<evidence type="ECO:0000256" key="1">
    <source>
        <dbReference type="ARBA" id="ARBA00006347"/>
    </source>
</evidence>
<keyword evidence="5" id="KW-0413">Isomerase</keyword>
<keyword evidence="3" id="KW-0732">Signal</keyword>
<dbReference type="GO" id="GO:0034976">
    <property type="term" value="P:response to endoplasmic reticulum stress"/>
    <property type="evidence" value="ECO:0007669"/>
    <property type="project" value="TreeGrafter"/>
</dbReference>
<dbReference type="GeneID" id="20711013"/>
<dbReference type="Pfam" id="PF00085">
    <property type="entry name" value="Thioredoxin"/>
    <property type="match status" value="1"/>
</dbReference>
<dbReference type="SUPFAM" id="SSF52833">
    <property type="entry name" value="Thioredoxin-like"/>
    <property type="match status" value="2"/>
</dbReference>
<feature type="region of interest" description="Disordered" evidence="2">
    <location>
        <begin position="371"/>
        <end position="396"/>
    </location>
</feature>
<dbReference type="OrthoDB" id="427280at2759"/>
<dbReference type="InParanoid" id="G2XHB8"/>
<feature type="compositionally biased region" description="Basic and acidic residues" evidence="2">
    <location>
        <begin position="386"/>
        <end position="396"/>
    </location>
</feature>
<dbReference type="GO" id="GO:0005783">
    <property type="term" value="C:endoplasmic reticulum"/>
    <property type="evidence" value="ECO:0007669"/>
    <property type="project" value="TreeGrafter"/>
</dbReference>
<evidence type="ECO:0000259" key="4">
    <source>
        <dbReference type="Pfam" id="PF00085"/>
    </source>
</evidence>
<dbReference type="OMA" id="MSINCAV"/>
<name>G2XHB8_VERDV</name>
<feature type="domain" description="Thioredoxin" evidence="4">
    <location>
        <begin position="79"/>
        <end position="137"/>
    </location>
</feature>
<dbReference type="Proteomes" id="UP000001611">
    <property type="component" value="Chromosome 7"/>
</dbReference>
<feature type="chain" id="PRO_5003439909" evidence="3">
    <location>
        <begin position="20"/>
        <end position="396"/>
    </location>
</feature>
<dbReference type="KEGG" id="vda:VDAG_09550"/>
<dbReference type="Gene3D" id="3.40.30.10">
    <property type="entry name" value="Glutaredoxin"/>
    <property type="match status" value="3"/>
</dbReference>
<dbReference type="InterPro" id="IPR013766">
    <property type="entry name" value="Thioredoxin_domain"/>
</dbReference>
<gene>
    <name evidence="5" type="ORF">VDAG_09550</name>
</gene>
<accession>G2XHB8</accession>
<dbReference type="STRING" id="498257.G2XHB8"/>
<dbReference type="GO" id="GO:0006457">
    <property type="term" value="P:protein folding"/>
    <property type="evidence" value="ECO:0007669"/>
    <property type="project" value="TreeGrafter"/>
</dbReference>
<comment type="similarity">
    <text evidence="1">Belongs to the protein disulfide isomerase family.</text>
</comment>
<dbReference type="HOGENOM" id="CLU_025879_0_0_1"/>
<proteinExistence type="inferred from homology"/>
<dbReference type="eggNOG" id="KOG0190">
    <property type="taxonomic scope" value="Eukaryota"/>
</dbReference>
<dbReference type="AlphaFoldDB" id="G2XHB8"/>
<evidence type="ECO:0000256" key="3">
    <source>
        <dbReference type="SAM" id="SignalP"/>
    </source>
</evidence>
<dbReference type="GO" id="GO:0003756">
    <property type="term" value="F:protein disulfide isomerase activity"/>
    <property type="evidence" value="ECO:0007669"/>
    <property type="project" value="TreeGrafter"/>
</dbReference>
<feature type="signal peptide" evidence="3">
    <location>
        <begin position="1"/>
        <end position="19"/>
    </location>
</feature>
<organism evidence="5 6">
    <name type="scientific">Verticillium dahliae (strain VdLs.17 / ATCC MYA-4575 / FGSC 10137)</name>
    <name type="common">Verticillium wilt</name>
    <dbReference type="NCBI Taxonomy" id="498257"/>
    <lineage>
        <taxon>Eukaryota</taxon>
        <taxon>Fungi</taxon>
        <taxon>Dikarya</taxon>
        <taxon>Ascomycota</taxon>
        <taxon>Pezizomycotina</taxon>
        <taxon>Sordariomycetes</taxon>
        <taxon>Hypocreomycetidae</taxon>
        <taxon>Glomerellales</taxon>
        <taxon>Plectosphaerellaceae</taxon>
        <taxon>Verticillium</taxon>
    </lineage>
</organism>
<dbReference type="CDD" id="cd02961">
    <property type="entry name" value="PDI_a_family"/>
    <property type="match status" value="1"/>
</dbReference>
<dbReference type="Pfam" id="PF13848">
    <property type="entry name" value="Thioredoxin_6"/>
    <property type="match status" value="1"/>
</dbReference>
<sequence>MARILKLGWLSLAIASVAASSDAAPSQETTKWSAFEHVNEAQFRKAIKENPYSLVAFVPCEAVTDTRSFDSEALEWEWPAIKEKEPNVLSVDCSAEPDLCLEHDVRAYPALRFYRSGSLYARYRGPRKASSILPYMQRIMRPVVDGLEAANLTSFKDSDDVVFILHLRSQEAGRGLYKRFHDLAEEFHDRYTFAIASRATDGSADELGEDAPSVLRCFNHRDGREAELDHFFQDVGSLRRFVVGCGERLVKQLTRLNAWGFTEGTDPVLYYFDADPEARDRFADDMLPVAKEHAGRVTLVAVDPFVFPEVVNRVGLPWDFPSLALQNPATKTMSLFNKAEINAGVVGRFIADVLQLNPPAQVAAAEEVVPEVPEVPEIPEDEGVVLEDKDKEHDEL</sequence>
<evidence type="ECO:0000256" key="2">
    <source>
        <dbReference type="SAM" id="MobiDB-lite"/>
    </source>
</evidence>
<protein>
    <submittedName>
        <fullName evidence="5">Disulfide isomerase</fullName>
    </submittedName>
</protein>